<gene>
    <name evidence="1" type="ORF">TASK_LOCUS1708</name>
</gene>
<evidence type="ECO:0000313" key="2">
    <source>
        <dbReference type="Proteomes" id="UP000282613"/>
    </source>
</evidence>
<protein>
    <submittedName>
        <fullName evidence="3">Mcl1_mid domain-containing protein</fullName>
    </submittedName>
</protein>
<sequence>MTLPLNLYLCACMHVRNSYTTAVYSLSLSASSHVLLSEGAVVAASVAAVAFVWPLSECGGSGSGRISQMLPNTLPVAVMEWNRQDRCIFVSAYTARSNLWSLQCLLLDLRSAVAVLKVVIVCWNGGHAGGGPDELVASLLNDWI</sequence>
<name>A0A0R3VWB3_TAEAS</name>
<dbReference type="WBParaSite" id="TASK_0000170701-mRNA-1">
    <property type="protein sequence ID" value="TASK_0000170701-mRNA-1"/>
    <property type="gene ID" value="TASK_0000170701"/>
</dbReference>
<organism evidence="3">
    <name type="scientific">Taenia asiatica</name>
    <name type="common">Asian tapeworm</name>
    <dbReference type="NCBI Taxonomy" id="60517"/>
    <lineage>
        <taxon>Eukaryota</taxon>
        <taxon>Metazoa</taxon>
        <taxon>Spiralia</taxon>
        <taxon>Lophotrochozoa</taxon>
        <taxon>Platyhelminthes</taxon>
        <taxon>Cestoda</taxon>
        <taxon>Eucestoda</taxon>
        <taxon>Cyclophyllidea</taxon>
        <taxon>Taeniidae</taxon>
        <taxon>Taenia</taxon>
    </lineage>
</organism>
<evidence type="ECO:0000313" key="3">
    <source>
        <dbReference type="WBParaSite" id="TASK_0000170701-mRNA-1"/>
    </source>
</evidence>
<reference evidence="1 2" key="2">
    <citation type="submission" date="2018-11" db="EMBL/GenBank/DDBJ databases">
        <authorList>
            <consortium name="Pathogen Informatics"/>
        </authorList>
    </citation>
    <scope>NUCLEOTIDE SEQUENCE [LARGE SCALE GENOMIC DNA]</scope>
</reference>
<dbReference type="Proteomes" id="UP000282613">
    <property type="component" value="Unassembled WGS sequence"/>
</dbReference>
<dbReference type="EMBL" id="UYRS01000532">
    <property type="protein sequence ID" value="VDK23528.1"/>
    <property type="molecule type" value="Genomic_DNA"/>
</dbReference>
<accession>A0A0R3VWB3</accession>
<proteinExistence type="predicted"/>
<evidence type="ECO:0000313" key="1">
    <source>
        <dbReference type="EMBL" id="VDK23528.1"/>
    </source>
</evidence>
<reference evidence="3" key="1">
    <citation type="submission" date="2017-02" db="UniProtKB">
        <authorList>
            <consortium name="WormBaseParasite"/>
        </authorList>
    </citation>
    <scope>IDENTIFICATION</scope>
</reference>
<keyword evidence="2" id="KW-1185">Reference proteome</keyword>
<dbReference type="AlphaFoldDB" id="A0A0R3VWB3"/>